<comment type="caution">
    <text evidence="1">The sequence shown here is derived from an EMBL/GenBank/DDBJ whole genome shotgun (WGS) entry which is preliminary data.</text>
</comment>
<proteinExistence type="predicted"/>
<accession>A0ACB8TP03</accession>
<name>A0ACB8TP03_9APHY</name>
<keyword evidence="2" id="KW-1185">Reference proteome</keyword>
<dbReference type="EMBL" id="MU274954">
    <property type="protein sequence ID" value="KAI0083757.1"/>
    <property type="molecule type" value="Genomic_DNA"/>
</dbReference>
<sequence length="601" mass="68384">MTGAVTRHLRVSPRRLIFGILAFTFLFTLYHISPLSNGDFGRPVSIWPVHVHPPPRPHRPYPPPRPENPGWNSEAINWPGRAEEVKRAFLHAYHGYEEYAAPKDELHPISNDGVDNFNGWGVTMFDSLSTMLLMELHDEFTRALPLIQRQNFSMKQQHAPPGRKPPPAYAPFFETVIRYLGGLLSAYALSHEPILLERADELATKLAGAFDTPFGLPAFGVNTETGNYSAKHYTILAEIASCQLEYSYLAKVTGKKEHYDRSAKIMETLEKGNILRRYGMFPTKWNIMSGEPTSEGLSVGGAADSAHEYLLKLYLLTGKSDTESLKLYIQTANTILSTLLYVSSPRGLLYVTDVFPIPKPSHKFEHLSCFLPGLLALGAHTLPDSAFDIEIPAPIIHWKDADELGLYNWKELHMLAAQGLAESCYQMYEDQPTGLGPDEVLFRNGELWVKKLREWRERGRKGPPPGVFAKKTHEVASVVPDYDIRSQKYLLRPETIESIFLMWKTTGDPVWRERGWRIFKALESETKTPSGYASLYTVSKPHSILQNEMPSYFLAESLKYLYLLFRDDDLVPLDRWVFNTEAHPLPVFEWSAWERKKFGIS</sequence>
<protein>
    <submittedName>
        <fullName evidence="1">Seven-hairpin glycosidase</fullName>
    </submittedName>
</protein>
<evidence type="ECO:0000313" key="2">
    <source>
        <dbReference type="Proteomes" id="UP001055072"/>
    </source>
</evidence>
<keyword evidence="1" id="KW-0326">Glycosidase</keyword>
<reference evidence="1" key="1">
    <citation type="journal article" date="2021" name="Environ. Microbiol.">
        <title>Gene family expansions and transcriptome signatures uncover fungal adaptations to wood decay.</title>
        <authorList>
            <person name="Hage H."/>
            <person name="Miyauchi S."/>
            <person name="Viragh M."/>
            <person name="Drula E."/>
            <person name="Min B."/>
            <person name="Chaduli D."/>
            <person name="Navarro D."/>
            <person name="Favel A."/>
            <person name="Norest M."/>
            <person name="Lesage-Meessen L."/>
            <person name="Balint B."/>
            <person name="Merenyi Z."/>
            <person name="de Eugenio L."/>
            <person name="Morin E."/>
            <person name="Martinez A.T."/>
            <person name="Baldrian P."/>
            <person name="Stursova M."/>
            <person name="Martinez M.J."/>
            <person name="Novotny C."/>
            <person name="Magnuson J.K."/>
            <person name="Spatafora J.W."/>
            <person name="Maurice S."/>
            <person name="Pangilinan J."/>
            <person name="Andreopoulos W."/>
            <person name="LaButti K."/>
            <person name="Hundley H."/>
            <person name="Na H."/>
            <person name="Kuo A."/>
            <person name="Barry K."/>
            <person name="Lipzen A."/>
            <person name="Henrissat B."/>
            <person name="Riley R."/>
            <person name="Ahrendt S."/>
            <person name="Nagy L.G."/>
            <person name="Grigoriev I.V."/>
            <person name="Martin F."/>
            <person name="Rosso M.N."/>
        </authorList>
    </citation>
    <scope>NUCLEOTIDE SEQUENCE</scope>
    <source>
        <strain evidence="1">CBS 384.51</strain>
    </source>
</reference>
<dbReference type="Proteomes" id="UP001055072">
    <property type="component" value="Unassembled WGS sequence"/>
</dbReference>
<organism evidence="1 2">
    <name type="scientific">Irpex rosettiformis</name>
    <dbReference type="NCBI Taxonomy" id="378272"/>
    <lineage>
        <taxon>Eukaryota</taxon>
        <taxon>Fungi</taxon>
        <taxon>Dikarya</taxon>
        <taxon>Basidiomycota</taxon>
        <taxon>Agaricomycotina</taxon>
        <taxon>Agaricomycetes</taxon>
        <taxon>Polyporales</taxon>
        <taxon>Irpicaceae</taxon>
        <taxon>Irpex</taxon>
    </lineage>
</organism>
<gene>
    <name evidence="1" type="ORF">BDY19DRAFT_616052</name>
</gene>
<evidence type="ECO:0000313" key="1">
    <source>
        <dbReference type="EMBL" id="KAI0083757.1"/>
    </source>
</evidence>
<keyword evidence="1" id="KW-0378">Hydrolase</keyword>